<evidence type="ECO:0000313" key="1">
    <source>
        <dbReference type="EMBL" id="KAJ8546567.1"/>
    </source>
</evidence>
<dbReference type="Proteomes" id="UP001152561">
    <property type="component" value="Unassembled WGS sequence"/>
</dbReference>
<gene>
    <name evidence="1" type="ORF">K7X08_032641</name>
</gene>
<protein>
    <submittedName>
        <fullName evidence="1">Uncharacterized protein</fullName>
    </submittedName>
</protein>
<sequence>MCVSLVPRSTLTFDLSLWHSANKLIEHYYVMPWSSNKMRIVMYADVFKHLLELFACMSCTIRADHSEGFCGETYTVLEQINTQTTKQTKVTIQRRRSVLEDDVRMLQLQHITGLIV</sequence>
<reference evidence="2" key="1">
    <citation type="journal article" date="2023" name="Proc. Natl. Acad. Sci. U.S.A.">
        <title>Genomic and structural basis for evolution of tropane alkaloid biosynthesis.</title>
        <authorList>
            <person name="Wanga Y.-J."/>
            <person name="Taina T."/>
            <person name="Yua J.-Y."/>
            <person name="Lia J."/>
            <person name="Xua B."/>
            <person name="Chenc J."/>
            <person name="D'Auriad J.C."/>
            <person name="Huanga J.-P."/>
            <person name="Huanga S.-X."/>
        </authorList>
    </citation>
    <scope>NUCLEOTIDE SEQUENCE [LARGE SCALE GENOMIC DNA]</scope>
    <source>
        <strain evidence="2">cv. KIB-2019</strain>
    </source>
</reference>
<proteinExistence type="predicted"/>
<comment type="caution">
    <text evidence="1">The sequence shown here is derived from an EMBL/GenBank/DDBJ whole genome shotgun (WGS) entry which is preliminary data.</text>
</comment>
<dbReference type="EMBL" id="JAJAGQ010000013">
    <property type="protein sequence ID" value="KAJ8546567.1"/>
    <property type="molecule type" value="Genomic_DNA"/>
</dbReference>
<organism evidence="1 2">
    <name type="scientific">Anisodus acutangulus</name>
    <dbReference type="NCBI Taxonomy" id="402998"/>
    <lineage>
        <taxon>Eukaryota</taxon>
        <taxon>Viridiplantae</taxon>
        <taxon>Streptophyta</taxon>
        <taxon>Embryophyta</taxon>
        <taxon>Tracheophyta</taxon>
        <taxon>Spermatophyta</taxon>
        <taxon>Magnoliopsida</taxon>
        <taxon>eudicotyledons</taxon>
        <taxon>Gunneridae</taxon>
        <taxon>Pentapetalae</taxon>
        <taxon>asterids</taxon>
        <taxon>lamiids</taxon>
        <taxon>Solanales</taxon>
        <taxon>Solanaceae</taxon>
        <taxon>Solanoideae</taxon>
        <taxon>Hyoscyameae</taxon>
        <taxon>Anisodus</taxon>
    </lineage>
</organism>
<accession>A0A9Q1LXG1</accession>
<evidence type="ECO:0000313" key="2">
    <source>
        <dbReference type="Proteomes" id="UP001152561"/>
    </source>
</evidence>
<name>A0A9Q1LXG1_9SOLA</name>
<dbReference type="AlphaFoldDB" id="A0A9Q1LXG1"/>
<keyword evidence="2" id="KW-1185">Reference proteome</keyword>